<evidence type="ECO:0000313" key="1">
    <source>
        <dbReference type="EMBL" id="CAF2045655.1"/>
    </source>
</evidence>
<dbReference type="Proteomes" id="UP001295469">
    <property type="component" value="Chromosome A09"/>
</dbReference>
<proteinExistence type="predicted"/>
<feature type="non-terminal residue" evidence="1">
    <location>
        <position position="1"/>
    </location>
</feature>
<dbReference type="EMBL" id="HG994363">
    <property type="protein sequence ID" value="CAF2045655.1"/>
    <property type="molecule type" value="Genomic_DNA"/>
</dbReference>
<reference evidence="1" key="1">
    <citation type="submission" date="2021-01" db="EMBL/GenBank/DDBJ databases">
        <authorList>
            <consortium name="Genoscope - CEA"/>
            <person name="William W."/>
        </authorList>
    </citation>
    <scope>NUCLEOTIDE SEQUENCE</scope>
</reference>
<protein>
    <submittedName>
        <fullName evidence="1">(rape) hypothetical protein</fullName>
    </submittedName>
</protein>
<name>A0A816P8R6_BRANA</name>
<dbReference type="AlphaFoldDB" id="A0A816P8R6"/>
<accession>A0A816P8R6</accession>
<gene>
    <name evidence="1" type="ORF">DARMORV10_A09P40310.1</name>
</gene>
<organism evidence="1">
    <name type="scientific">Brassica napus</name>
    <name type="common">Rape</name>
    <dbReference type="NCBI Taxonomy" id="3708"/>
    <lineage>
        <taxon>Eukaryota</taxon>
        <taxon>Viridiplantae</taxon>
        <taxon>Streptophyta</taxon>
        <taxon>Embryophyta</taxon>
        <taxon>Tracheophyta</taxon>
        <taxon>Spermatophyta</taxon>
        <taxon>Magnoliopsida</taxon>
        <taxon>eudicotyledons</taxon>
        <taxon>Gunneridae</taxon>
        <taxon>Pentapetalae</taxon>
        <taxon>rosids</taxon>
        <taxon>malvids</taxon>
        <taxon>Brassicales</taxon>
        <taxon>Brassicaceae</taxon>
        <taxon>Brassiceae</taxon>
        <taxon>Brassica</taxon>
    </lineage>
</organism>
<sequence>KTDENLHSSNLFTAIPIVDQNSILYTHQIFLRFSNSVEVHQLYQLYLCNSSFLRCFSPE</sequence>